<sequence length="529" mass="57595">MGAASRPETDMGADDVNSIESHHHQYYHDGELRAKEKGATDIDGEDMSRMGKRQELRRNFKFLGIVGFVTILQATWENILLSNYMGLFNGGRGGVIWCTIAVWLLMLCMIASLAEMASMAPTSGGQYHWVSEFAPRRFQEPLSYVVGWCCCLGWITGVPSCCQQLAGMVTGLITLVNPNADVDQLWQVTLLIYAFIALSVAFNIFFAQHLPLAEGIILFVHVFGFFVFLLAFWIMGDHASASDVFTTFHDGGGWGNIGLSCLVGLATPVWCFIGPDAGAHMSEELKDASVQLPKAMVWATVLNGILGITMLITFCILADKSSFPVVDVIQSATGSYAATCVLGSLLIVLVFFSTVTTIASASRQVWAFSRDRGFPFSSWIRYVAPEYEVPVNSLLVVMGGSMIIAAINFGSDVAFSAVVGLSNAALAFTYIISVGCIRLKRLRGEPLLPRSFSLGKFGGPINDITLVFLVIIFIFSFFPESPSVGDAEWAVNFNWASVMFSGTCILALAYYVLGGGRTYVAPVELVKQE</sequence>
<feature type="transmembrane region" description="Helical" evidence="6">
    <location>
        <begin position="413"/>
        <end position="437"/>
    </location>
</feature>
<name>A0AAI8Z392_9PEZI</name>
<feature type="transmembrane region" description="Helical" evidence="6">
    <location>
        <begin position="389"/>
        <end position="407"/>
    </location>
</feature>
<dbReference type="Pfam" id="PF13520">
    <property type="entry name" value="AA_permease_2"/>
    <property type="match status" value="1"/>
</dbReference>
<proteinExistence type="predicted"/>
<feature type="transmembrane region" description="Helical" evidence="6">
    <location>
        <begin position="94"/>
        <end position="114"/>
    </location>
</feature>
<organism evidence="7 8">
    <name type="scientific">Lecanosticta acicola</name>
    <dbReference type="NCBI Taxonomy" id="111012"/>
    <lineage>
        <taxon>Eukaryota</taxon>
        <taxon>Fungi</taxon>
        <taxon>Dikarya</taxon>
        <taxon>Ascomycota</taxon>
        <taxon>Pezizomycotina</taxon>
        <taxon>Dothideomycetes</taxon>
        <taxon>Dothideomycetidae</taxon>
        <taxon>Mycosphaerellales</taxon>
        <taxon>Mycosphaerellaceae</taxon>
        <taxon>Lecanosticta</taxon>
    </lineage>
</organism>
<keyword evidence="2" id="KW-0813">Transport</keyword>
<comment type="caution">
    <text evidence="7">The sequence shown here is derived from an EMBL/GenBank/DDBJ whole genome shotgun (WGS) entry which is preliminary data.</text>
</comment>
<evidence type="ECO:0000256" key="1">
    <source>
        <dbReference type="ARBA" id="ARBA00004141"/>
    </source>
</evidence>
<dbReference type="AlphaFoldDB" id="A0AAI8Z392"/>
<feature type="transmembrane region" description="Helical" evidence="6">
    <location>
        <begin position="145"/>
        <end position="166"/>
    </location>
</feature>
<keyword evidence="5 6" id="KW-0472">Membrane</keyword>
<comment type="subcellular location">
    <subcellularLocation>
        <location evidence="1">Membrane</location>
        <topology evidence="1">Multi-pass membrane protein</topology>
    </subcellularLocation>
</comment>
<feature type="transmembrane region" description="Helical" evidence="6">
    <location>
        <begin position="215"/>
        <end position="234"/>
    </location>
</feature>
<evidence type="ECO:0000313" key="7">
    <source>
        <dbReference type="EMBL" id="CAK4031655.1"/>
    </source>
</evidence>
<evidence type="ECO:0000313" key="8">
    <source>
        <dbReference type="Proteomes" id="UP001296104"/>
    </source>
</evidence>
<protein>
    <submittedName>
        <fullName evidence="7">Amino acid transporter</fullName>
    </submittedName>
</protein>
<feature type="transmembrane region" description="Helical" evidence="6">
    <location>
        <begin position="336"/>
        <end position="362"/>
    </location>
</feature>
<dbReference type="Proteomes" id="UP001296104">
    <property type="component" value="Unassembled WGS sequence"/>
</dbReference>
<dbReference type="EMBL" id="CAVMBE010000051">
    <property type="protein sequence ID" value="CAK4031655.1"/>
    <property type="molecule type" value="Genomic_DNA"/>
</dbReference>
<accession>A0AAI8Z392</accession>
<dbReference type="Gene3D" id="1.20.1740.10">
    <property type="entry name" value="Amino acid/polyamine transporter I"/>
    <property type="match status" value="1"/>
</dbReference>
<dbReference type="InterPro" id="IPR002293">
    <property type="entry name" value="AA/rel_permease1"/>
</dbReference>
<keyword evidence="4 6" id="KW-1133">Transmembrane helix</keyword>
<dbReference type="GO" id="GO:0016020">
    <property type="term" value="C:membrane"/>
    <property type="evidence" value="ECO:0007669"/>
    <property type="project" value="UniProtKB-SubCell"/>
</dbReference>
<keyword evidence="8" id="KW-1185">Reference proteome</keyword>
<feature type="transmembrane region" description="Helical" evidence="6">
    <location>
        <begin position="457"/>
        <end position="478"/>
    </location>
</feature>
<feature type="transmembrane region" description="Helical" evidence="6">
    <location>
        <begin position="295"/>
        <end position="316"/>
    </location>
</feature>
<dbReference type="PANTHER" id="PTHR45649:SF2">
    <property type="entry name" value="ACID PERMEASE, PUTATIVE-RELATED"/>
    <property type="match status" value="1"/>
</dbReference>
<evidence type="ECO:0000256" key="3">
    <source>
        <dbReference type="ARBA" id="ARBA00022692"/>
    </source>
</evidence>
<dbReference type="PANTHER" id="PTHR45649">
    <property type="entry name" value="AMINO-ACID PERMEASE BAT1"/>
    <property type="match status" value="1"/>
</dbReference>
<feature type="transmembrane region" description="Helical" evidence="6">
    <location>
        <begin position="186"/>
        <end position="206"/>
    </location>
</feature>
<feature type="transmembrane region" description="Helical" evidence="6">
    <location>
        <begin position="493"/>
        <end position="513"/>
    </location>
</feature>
<feature type="transmembrane region" description="Helical" evidence="6">
    <location>
        <begin position="254"/>
        <end position="274"/>
    </location>
</feature>
<reference evidence="7" key="1">
    <citation type="submission" date="2023-11" db="EMBL/GenBank/DDBJ databases">
        <authorList>
            <person name="Alioto T."/>
            <person name="Alioto T."/>
            <person name="Gomez Garrido J."/>
        </authorList>
    </citation>
    <scope>NUCLEOTIDE SEQUENCE</scope>
</reference>
<evidence type="ECO:0000256" key="2">
    <source>
        <dbReference type="ARBA" id="ARBA00022448"/>
    </source>
</evidence>
<evidence type="ECO:0000256" key="5">
    <source>
        <dbReference type="ARBA" id="ARBA00023136"/>
    </source>
</evidence>
<dbReference type="GO" id="GO:0022857">
    <property type="term" value="F:transmembrane transporter activity"/>
    <property type="evidence" value="ECO:0007669"/>
    <property type="project" value="InterPro"/>
</dbReference>
<evidence type="ECO:0000256" key="6">
    <source>
        <dbReference type="SAM" id="Phobius"/>
    </source>
</evidence>
<dbReference type="PIRSF" id="PIRSF006060">
    <property type="entry name" value="AA_transporter"/>
    <property type="match status" value="1"/>
</dbReference>
<evidence type="ECO:0000256" key="4">
    <source>
        <dbReference type="ARBA" id="ARBA00022989"/>
    </source>
</evidence>
<gene>
    <name evidence="7" type="ORF">LECACI_7A006813</name>
</gene>
<keyword evidence="3 6" id="KW-0812">Transmembrane</keyword>
<feature type="transmembrane region" description="Helical" evidence="6">
    <location>
        <begin position="62"/>
        <end position="82"/>
    </location>
</feature>